<dbReference type="AlphaFoldDB" id="A0A3E2UAL1"/>
<dbReference type="EMBL" id="QVER01000002">
    <property type="protein sequence ID" value="RGB93207.1"/>
    <property type="molecule type" value="Genomic_DNA"/>
</dbReference>
<name>A0A3E2UAL1_9FIRM</name>
<accession>A0A3E2UAL1</accession>
<comment type="caution">
    <text evidence="1">The sequence shown here is derived from an EMBL/GenBank/DDBJ whole genome shotgun (WGS) entry which is preliminary data.</text>
</comment>
<protein>
    <submittedName>
        <fullName evidence="1">Uncharacterized protein</fullName>
    </submittedName>
</protein>
<dbReference type="RefSeq" id="WP_158402323.1">
    <property type="nucleotide sequence ID" value="NZ_CP065376.1"/>
</dbReference>
<evidence type="ECO:0000313" key="2">
    <source>
        <dbReference type="Proteomes" id="UP000260991"/>
    </source>
</evidence>
<dbReference type="Proteomes" id="UP000260991">
    <property type="component" value="Unassembled WGS sequence"/>
</dbReference>
<gene>
    <name evidence="1" type="ORF">DWZ46_02365</name>
</gene>
<organism evidence="1 2">
    <name type="scientific">Faecalibacterium prausnitzii</name>
    <dbReference type="NCBI Taxonomy" id="853"/>
    <lineage>
        <taxon>Bacteria</taxon>
        <taxon>Bacillati</taxon>
        <taxon>Bacillota</taxon>
        <taxon>Clostridia</taxon>
        <taxon>Eubacteriales</taxon>
        <taxon>Oscillospiraceae</taxon>
        <taxon>Faecalibacterium</taxon>
    </lineage>
</organism>
<evidence type="ECO:0000313" key="1">
    <source>
        <dbReference type="EMBL" id="RGB93207.1"/>
    </source>
</evidence>
<reference evidence="1 2" key="1">
    <citation type="submission" date="2018-08" db="EMBL/GenBank/DDBJ databases">
        <title>A genome reference for cultivated species of the human gut microbiota.</title>
        <authorList>
            <person name="Zou Y."/>
            <person name="Xue W."/>
            <person name="Luo G."/>
        </authorList>
    </citation>
    <scope>NUCLEOTIDE SEQUENCE [LARGE SCALE GENOMIC DNA]</scope>
    <source>
        <strain evidence="1 2">AF32-8AC</strain>
    </source>
</reference>
<proteinExistence type="predicted"/>
<sequence length="117" mass="13122">MNDYINTTATTVLTAAQLFRIIKSFPRVWFSLISSNPCVRYEFFVPSEEVFLDFENGVPTICAGLDIEKDSSASISCDTYQCQVDFEDNDIISLNAKPLTNGDSSCPNISIYVTQWL</sequence>